<accession>A0A936Z395</accession>
<evidence type="ECO:0000259" key="2">
    <source>
        <dbReference type="Pfam" id="PF06722"/>
    </source>
</evidence>
<dbReference type="Proteomes" id="UP000599109">
    <property type="component" value="Unassembled WGS sequence"/>
</dbReference>
<keyword evidence="4" id="KW-1185">Reference proteome</keyword>
<reference evidence="3 4" key="1">
    <citation type="journal article" date="2017" name="Int. J. Syst. Evol. Microbiol.">
        <title>Ramlibacter monticola sp. nov., isolated from forest soil.</title>
        <authorList>
            <person name="Chaudhary D.K."/>
            <person name="Kim J."/>
        </authorList>
    </citation>
    <scope>NUCLEOTIDE SEQUENCE [LARGE SCALE GENOMIC DNA]</scope>
    <source>
        <strain evidence="3 4">KACC 19175</strain>
    </source>
</reference>
<feature type="domain" description="Erythromycin biosynthesis protein CIII-like C-terminal" evidence="2">
    <location>
        <begin position="282"/>
        <end position="405"/>
    </location>
</feature>
<evidence type="ECO:0000259" key="1">
    <source>
        <dbReference type="Pfam" id="PF03033"/>
    </source>
</evidence>
<dbReference type="GO" id="GO:0005975">
    <property type="term" value="P:carbohydrate metabolic process"/>
    <property type="evidence" value="ECO:0007669"/>
    <property type="project" value="InterPro"/>
</dbReference>
<dbReference type="GO" id="GO:0016758">
    <property type="term" value="F:hexosyltransferase activity"/>
    <property type="evidence" value="ECO:0007669"/>
    <property type="project" value="InterPro"/>
</dbReference>
<dbReference type="Gene3D" id="3.40.50.2000">
    <property type="entry name" value="Glycogen Phosphorylase B"/>
    <property type="match status" value="2"/>
</dbReference>
<dbReference type="PANTHER" id="PTHR48050">
    <property type="entry name" value="STEROL 3-BETA-GLUCOSYLTRANSFERASE"/>
    <property type="match status" value="1"/>
</dbReference>
<dbReference type="SUPFAM" id="SSF53756">
    <property type="entry name" value="UDP-Glycosyltransferase/glycogen phosphorylase"/>
    <property type="match status" value="1"/>
</dbReference>
<dbReference type="InterPro" id="IPR010610">
    <property type="entry name" value="EryCIII-like_C"/>
</dbReference>
<dbReference type="GO" id="GO:0008194">
    <property type="term" value="F:UDP-glycosyltransferase activity"/>
    <property type="evidence" value="ECO:0007669"/>
    <property type="project" value="InterPro"/>
</dbReference>
<comment type="caution">
    <text evidence="3">The sequence shown here is derived from an EMBL/GenBank/DDBJ whole genome shotgun (WGS) entry which is preliminary data.</text>
</comment>
<dbReference type="Pfam" id="PF06722">
    <property type="entry name" value="EryCIII-like_C"/>
    <property type="match status" value="1"/>
</dbReference>
<dbReference type="CDD" id="cd03784">
    <property type="entry name" value="GT1_Gtf-like"/>
    <property type="match status" value="1"/>
</dbReference>
<dbReference type="FunFam" id="3.40.50.2000:FF:000009">
    <property type="entry name" value="Sterol 3-beta-glucosyltransferase UGT80A2"/>
    <property type="match status" value="1"/>
</dbReference>
<dbReference type="RefSeq" id="WP_201676661.1">
    <property type="nucleotide sequence ID" value="NZ_JAEQNE010000007.1"/>
</dbReference>
<proteinExistence type="predicted"/>
<dbReference type="PANTHER" id="PTHR48050:SF13">
    <property type="entry name" value="STEROL 3-BETA-GLUCOSYLTRANSFERASE UGT80A2"/>
    <property type="match status" value="1"/>
</dbReference>
<dbReference type="GO" id="GO:0033072">
    <property type="term" value="P:vancomycin biosynthetic process"/>
    <property type="evidence" value="ECO:0007669"/>
    <property type="project" value="UniProtKB-ARBA"/>
</dbReference>
<dbReference type="AlphaFoldDB" id="A0A936Z395"/>
<name>A0A936Z395_9BURK</name>
<dbReference type="InterPro" id="IPR002213">
    <property type="entry name" value="UDP_glucos_trans"/>
</dbReference>
<evidence type="ECO:0000313" key="3">
    <source>
        <dbReference type="EMBL" id="MBL0393988.1"/>
    </source>
</evidence>
<feature type="domain" description="Glycosyltransferase family 28 N-terminal" evidence="1">
    <location>
        <begin position="5"/>
        <end position="90"/>
    </location>
</feature>
<evidence type="ECO:0000313" key="4">
    <source>
        <dbReference type="Proteomes" id="UP000599109"/>
    </source>
</evidence>
<protein>
    <submittedName>
        <fullName evidence="3">Glycosyltransferase family 1 protein</fullName>
    </submittedName>
</protein>
<dbReference type="InterPro" id="IPR050426">
    <property type="entry name" value="Glycosyltransferase_28"/>
</dbReference>
<sequence>MRIGLQTWGSEGDVTPFLALAAGLVRRGHEVRLVVTDNARRDYRRHALADGYELVEVPLPGADAQSQERLWREVLALSNPLRQVEVILRHGYDPAAPAMLRAAHDMVARSDAVVGHFFAYPLRIAAEHAGVPAATLAIVHNCIPTRERAAPGLPDPGRWSHGPGWRLAAWILNRIFLPRYNGQRHAVGLPPVRDTMTGAWASPLLNLVAVSPQICRRPADWGPNHVVAGFLNPADAPVRPLPDPLERFLAGGDPPVFFGFGSMMPAHADARETIALWARAVARLGCRAVFQLPAALLPLVPQDPRTCAVEWADYRLLFPRCAAIVHHGGSGTTQSALRAGRASVVVSHIADQAFWGQELERLRVAGPSQRRQGLRARRLQAAIRAVLDDPALARNAARLGAAMAEEDGVRVAVEAIEGRLGKGVLP</sequence>
<organism evidence="3 4">
    <name type="scientific">Ramlibacter monticola</name>
    <dbReference type="NCBI Taxonomy" id="1926872"/>
    <lineage>
        <taxon>Bacteria</taxon>
        <taxon>Pseudomonadati</taxon>
        <taxon>Pseudomonadota</taxon>
        <taxon>Betaproteobacteria</taxon>
        <taxon>Burkholderiales</taxon>
        <taxon>Comamonadaceae</taxon>
        <taxon>Ramlibacter</taxon>
    </lineage>
</organism>
<dbReference type="Pfam" id="PF03033">
    <property type="entry name" value="Glyco_transf_28"/>
    <property type="match status" value="1"/>
</dbReference>
<gene>
    <name evidence="3" type="ORF">JJ685_22815</name>
</gene>
<dbReference type="EMBL" id="JAEQNE010000007">
    <property type="protein sequence ID" value="MBL0393988.1"/>
    <property type="molecule type" value="Genomic_DNA"/>
</dbReference>
<dbReference type="InterPro" id="IPR004276">
    <property type="entry name" value="GlycoTrans_28_N"/>
</dbReference>